<organism evidence="3 4">
    <name type="scientific">Malassezia arunalokei</name>
    <dbReference type="NCBI Taxonomy" id="1514897"/>
    <lineage>
        <taxon>Eukaryota</taxon>
        <taxon>Fungi</taxon>
        <taxon>Dikarya</taxon>
        <taxon>Basidiomycota</taxon>
        <taxon>Ustilaginomycotina</taxon>
        <taxon>Malasseziomycetes</taxon>
        <taxon>Malasseziales</taxon>
        <taxon>Malasseziaceae</taxon>
        <taxon>Malassezia</taxon>
    </lineage>
</organism>
<dbReference type="SUPFAM" id="SSF46785">
    <property type="entry name" value="Winged helix' DNA-binding domain"/>
    <property type="match status" value="1"/>
</dbReference>
<dbReference type="PROSITE" id="PS50250">
    <property type="entry name" value="PCI"/>
    <property type="match status" value="1"/>
</dbReference>
<dbReference type="SMART" id="SM00088">
    <property type="entry name" value="PINT"/>
    <property type="match status" value="1"/>
</dbReference>
<evidence type="ECO:0000256" key="1">
    <source>
        <dbReference type="SAM" id="MobiDB-lite"/>
    </source>
</evidence>
<feature type="region of interest" description="Disordered" evidence="1">
    <location>
        <begin position="359"/>
        <end position="521"/>
    </location>
</feature>
<feature type="region of interest" description="Disordered" evidence="1">
    <location>
        <begin position="598"/>
        <end position="672"/>
    </location>
</feature>
<dbReference type="EMBL" id="CP119916">
    <property type="protein sequence ID" value="WFD14633.1"/>
    <property type="molecule type" value="Genomic_DNA"/>
</dbReference>
<feature type="compositionally biased region" description="Low complexity" evidence="1">
    <location>
        <begin position="313"/>
        <end position="325"/>
    </location>
</feature>
<feature type="compositionally biased region" description="Basic residues" evidence="1">
    <location>
        <begin position="437"/>
        <end position="471"/>
    </location>
</feature>
<dbReference type="Proteomes" id="UP001217582">
    <property type="component" value="Chromosome 1"/>
</dbReference>
<feature type="compositionally biased region" description="Low complexity" evidence="1">
    <location>
        <begin position="484"/>
        <end position="510"/>
    </location>
</feature>
<accession>A0AAJ6CLL2</accession>
<sequence length="834" mass="88620">MTALMDAYERRDVKDAERVISDNHDTFLQDTFVQQFIPDVIKELRVQYILNYIRPYRSVRLDRLASMLGIRLDEVEALLVMLILDGRVDGSLDGVHHVLQIKRASTANHGQDMHHALHHWSEQVHAVALAISHKQEVHVVATSYIMQYFLLPAALMTASGMLASAAPLNGANKDAADLQPLAAPATNAGESLVVQWKPAAKNSAWKHMNVSLVALLANGKQHETSLAHGIDGTDPKNNTLHAKAPKHVHGDATQYLIKFSDGQDEKKSPKFVIRENKASKLHSRRNSESGISKEQIDSIIQEMLGSGERDSGDSGSPTGHGSPTSAINRMPSVATSSLLSQASSKYGPITISGVTYYPKIDSTSKSKSRSGKKSSKSTSAASTPDSRDAWSDMAQQMEANEKHSNKSSSSTNSSEHGRNAAAAKIPTASPSSSTSSSKKHGHSKSSSSSHKKHNGHHSHGHHGGQHGHSGKSHSSETKKHQHSSKSQSAETSSSPSSSADASQGRSAAQQQGGGKTGGELQVDTPAFASQCRPLRITWHGGKAPYTPYITAEGDVGNVLDSLEQTQDTTASWKVTVPEGQKFTINMCDADGVCRPSGPVGPVSKGPDSCINGGGAPPKKRFAKREDSCSASSSSATSESPKSSSSKPVRHRAHKSSHKSSSAQTSPSRKDQALLHSLLRHQSSMGSSATGAKGVSSLFLGMDPVAGLDSLFHPSSSDARQTSSHSSSGSMTRSRATPTSLPVHLGKQSASQGGSESARGQATRSLSNDSSSAESDADVMNMLAQGMMGDSGLSPKQISRYFHSEGVRTSDHQRHGQESVSLDYNRGTQSVSMSS</sequence>
<feature type="compositionally biased region" description="Polar residues" evidence="1">
    <location>
        <begin position="817"/>
        <end position="834"/>
    </location>
</feature>
<keyword evidence="4" id="KW-1185">Reference proteome</keyword>
<feature type="domain" description="PCI" evidence="2">
    <location>
        <begin position="1"/>
        <end position="106"/>
    </location>
</feature>
<feature type="compositionally biased region" description="Basic residues" evidence="1">
    <location>
        <begin position="647"/>
        <end position="657"/>
    </location>
</feature>
<feature type="compositionally biased region" description="Low complexity" evidence="1">
    <location>
        <begin position="764"/>
        <end position="773"/>
    </location>
</feature>
<reference evidence="3 4" key="1">
    <citation type="submission" date="2023-03" db="EMBL/GenBank/DDBJ databases">
        <title>Mating type loci evolution in Malassezia.</title>
        <authorList>
            <person name="Coelho M.A."/>
        </authorList>
    </citation>
    <scope>NUCLEOTIDE SEQUENCE [LARGE SCALE GENOMIC DNA]</scope>
    <source>
        <strain evidence="3 4">CBS 13387</strain>
    </source>
</reference>
<feature type="region of interest" description="Disordered" evidence="1">
    <location>
        <begin position="705"/>
        <end position="834"/>
    </location>
</feature>
<dbReference type="Pfam" id="PF01399">
    <property type="entry name" value="PCI"/>
    <property type="match status" value="1"/>
</dbReference>
<evidence type="ECO:0000259" key="2">
    <source>
        <dbReference type="PROSITE" id="PS50250"/>
    </source>
</evidence>
<proteinExistence type="predicted"/>
<dbReference type="Gene3D" id="1.25.40.570">
    <property type="match status" value="1"/>
</dbReference>
<feature type="compositionally biased region" description="Basic residues" evidence="1">
    <location>
        <begin position="366"/>
        <end position="375"/>
    </location>
</feature>
<feature type="compositionally biased region" description="Polar residues" evidence="1">
    <location>
        <begin position="747"/>
        <end position="763"/>
    </location>
</feature>
<feature type="compositionally biased region" description="Low complexity" evidence="1">
    <location>
        <begin position="628"/>
        <end position="646"/>
    </location>
</feature>
<feature type="region of interest" description="Disordered" evidence="1">
    <location>
        <begin position="266"/>
        <end position="328"/>
    </location>
</feature>
<dbReference type="InterPro" id="IPR000717">
    <property type="entry name" value="PCI_dom"/>
</dbReference>
<evidence type="ECO:0000313" key="3">
    <source>
        <dbReference type="EMBL" id="WFD14633.1"/>
    </source>
</evidence>
<dbReference type="PANTHER" id="PTHR10678">
    <property type="entry name" value="26S PROTEASOME NON-ATPASE REGULATORY SUBUNIT 11/COP9 SIGNALOSOME COMPLEX SUBUNIT 2"/>
    <property type="match status" value="1"/>
</dbReference>
<dbReference type="AlphaFoldDB" id="A0AAJ6CLL2"/>
<protein>
    <recommendedName>
        <fullName evidence="2">PCI domain-containing protein</fullName>
    </recommendedName>
</protein>
<dbReference type="InterPro" id="IPR050871">
    <property type="entry name" value="26S_Proteasome/COP9_Components"/>
</dbReference>
<feature type="compositionally biased region" description="Basic and acidic residues" evidence="1">
    <location>
        <begin position="801"/>
        <end position="816"/>
    </location>
</feature>
<feature type="compositionally biased region" description="Low complexity" evidence="1">
    <location>
        <begin position="719"/>
        <end position="736"/>
    </location>
</feature>
<gene>
    <name evidence="3" type="ORF">MARU1_000639</name>
</gene>
<evidence type="ECO:0000313" key="4">
    <source>
        <dbReference type="Proteomes" id="UP001217582"/>
    </source>
</evidence>
<dbReference type="InterPro" id="IPR036390">
    <property type="entry name" value="WH_DNA-bd_sf"/>
</dbReference>
<name>A0AAJ6CLL2_9BASI</name>
<feature type="compositionally biased region" description="Basic and acidic residues" evidence="1">
    <location>
        <begin position="266"/>
        <end position="278"/>
    </location>
</feature>